<protein>
    <recommendedName>
        <fullName evidence="7">MYND-type domain-containing protein</fullName>
    </recommendedName>
</protein>
<dbReference type="EMBL" id="AGNL01007208">
    <property type="protein sequence ID" value="EJK71451.1"/>
    <property type="molecule type" value="Genomic_DNA"/>
</dbReference>
<dbReference type="SMART" id="SM00671">
    <property type="entry name" value="SEL1"/>
    <property type="match status" value="3"/>
</dbReference>
<dbReference type="PROSITE" id="PS50865">
    <property type="entry name" value="ZF_MYND_2"/>
    <property type="match status" value="1"/>
</dbReference>
<keyword evidence="2 5" id="KW-0863">Zinc-finger</keyword>
<name>K0TD80_THAOC</name>
<evidence type="ECO:0000313" key="8">
    <source>
        <dbReference type="EMBL" id="EJK71451.1"/>
    </source>
</evidence>
<dbReference type="Pfam" id="PF08238">
    <property type="entry name" value="Sel1"/>
    <property type="match status" value="3"/>
</dbReference>
<organism evidence="8 9">
    <name type="scientific">Thalassiosira oceanica</name>
    <name type="common">Marine diatom</name>
    <dbReference type="NCBI Taxonomy" id="159749"/>
    <lineage>
        <taxon>Eukaryota</taxon>
        <taxon>Sar</taxon>
        <taxon>Stramenopiles</taxon>
        <taxon>Ochrophyta</taxon>
        <taxon>Bacillariophyta</taxon>
        <taxon>Coscinodiscophyceae</taxon>
        <taxon>Thalassiosirophycidae</taxon>
        <taxon>Thalassiosirales</taxon>
        <taxon>Thalassiosiraceae</taxon>
        <taxon>Thalassiosira</taxon>
    </lineage>
</organism>
<sequence length="529" mass="57601">MAHQLHAACVERRMLLRRNRHGLRAYWTELRLRSRVPLAVQPLVLQLGRAFLAEFLVLLAVGLLAVHAAVLDEEAGRAVLELHAVATLPAAVGAHISRHRGDAARCHGDKPLMGDGSAVTHVLLPRPCGVSRPLSVRVSPRPTGHSPVLRFCHNFYPATRGPPPESKCPTKHHQLQPGLSGQAQRRPGEPDRSEAGSRATTHEHTVIKARGSARHGCFGHHCHNCAVATLGTATMATSCVPVATAADVCANCGREGGGGVKLKNCNACLLVKYCGVDCQKAHRKQHKKACKKRAAELKDERLYSQGHERPEGDFCPICTLPIPFPTDQHSLYESCCMKLICNGCALASQKRGIRGCPFCRAPMSDNSAENLLIMEARVEKNDPSAINFLAQQYCHGKLGLQKDMRRAVELWAEAAELGSIAALYSLGVSYCSGERGVEKDEAKGCQFYEKAAMQGHVSSRYNLGIIEGEKGNHDRASKHFLIAAENGHKDSLEMIRKLFIAGIASKRAVCRGTERLPRCRGGNEEPREG</sequence>
<dbReference type="SUPFAM" id="SSF144232">
    <property type="entry name" value="HIT/MYND zinc finger-like"/>
    <property type="match status" value="1"/>
</dbReference>
<proteinExistence type="inferred from homology"/>
<keyword evidence="1" id="KW-0479">Metal-binding</keyword>
<dbReference type="PANTHER" id="PTHR11102">
    <property type="entry name" value="SEL-1-LIKE PROTEIN"/>
    <property type="match status" value="1"/>
</dbReference>
<feature type="region of interest" description="Disordered" evidence="6">
    <location>
        <begin position="162"/>
        <end position="204"/>
    </location>
</feature>
<dbReference type="GO" id="GO:0008270">
    <property type="term" value="F:zinc ion binding"/>
    <property type="evidence" value="ECO:0007669"/>
    <property type="project" value="UniProtKB-KW"/>
</dbReference>
<dbReference type="AlphaFoldDB" id="K0TD80"/>
<feature type="domain" description="MYND-type" evidence="7">
    <location>
        <begin position="249"/>
        <end position="290"/>
    </location>
</feature>
<dbReference type="Pfam" id="PF01753">
    <property type="entry name" value="zf-MYND"/>
    <property type="match status" value="1"/>
</dbReference>
<evidence type="ECO:0000256" key="5">
    <source>
        <dbReference type="PROSITE-ProRule" id="PRU00134"/>
    </source>
</evidence>
<dbReference type="Proteomes" id="UP000266841">
    <property type="component" value="Unassembled WGS sequence"/>
</dbReference>
<evidence type="ECO:0000256" key="3">
    <source>
        <dbReference type="ARBA" id="ARBA00022833"/>
    </source>
</evidence>
<dbReference type="OrthoDB" id="193263at2759"/>
<evidence type="ECO:0000256" key="4">
    <source>
        <dbReference type="ARBA" id="ARBA00038101"/>
    </source>
</evidence>
<dbReference type="InterPro" id="IPR006597">
    <property type="entry name" value="Sel1-like"/>
</dbReference>
<dbReference type="eggNOG" id="ENOG502SC8I">
    <property type="taxonomic scope" value="Eukaryota"/>
</dbReference>
<feature type="compositionally biased region" description="Basic and acidic residues" evidence="6">
    <location>
        <begin position="186"/>
        <end position="204"/>
    </location>
</feature>
<dbReference type="InterPro" id="IPR011990">
    <property type="entry name" value="TPR-like_helical_dom_sf"/>
</dbReference>
<dbReference type="SUPFAM" id="SSF81901">
    <property type="entry name" value="HCP-like"/>
    <property type="match status" value="1"/>
</dbReference>
<accession>K0TD80</accession>
<evidence type="ECO:0000259" key="7">
    <source>
        <dbReference type="PROSITE" id="PS50865"/>
    </source>
</evidence>
<keyword evidence="9" id="KW-1185">Reference proteome</keyword>
<evidence type="ECO:0000313" key="9">
    <source>
        <dbReference type="Proteomes" id="UP000266841"/>
    </source>
</evidence>
<evidence type="ECO:0000256" key="6">
    <source>
        <dbReference type="SAM" id="MobiDB-lite"/>
    </source>
</evidence>
<dbReference type="Gene3D" id="1.25.40.10">
    <property type="entry name" value="Tetratricopeptide repeat domain"/>
    <property type="match status" value="1"/>
</dbReference>
<comment type="similarity">
    <text evidence="4">Belongs to the sel-1 family.</text>
</comment>
<dbReference type="InterPro" id="IPR002893">
    <property type="entry name" value="Znf_MYND"/>
</dbReference>
<keyword evidence="3" id="KW-0862">Zinc</keyword>
<dbReference type="Gene3D" id="6.10.140.2220">
    <property type="match status" value="1"/>
</dbReference>
<evidence type="ECO:0000256" key="2">
    <source>
        <dbReference type="ARBA" id="ARBA00022771"/>
    </source>
</evidence>
<dbReference type="InterPro" id="IPR050767">
    <property type="entry name" value="Sel1_AlgK"/>
</dbReference>
<evidence type="ECO:0000256" key="1">
    <source>
        <dbReference type="ARBA" id="ARBA00022723"/>
    </source>
</evidence>
<gene>
    <name evidence="8" type="ORF">THAOC_07107</name>
</gene>
<comment type="caution">
    <text evidence="8">The sequence shown here is derived from an EMBL/GenBank/DDBJ whole genome shotgun (WGS) entry which is preliminary data.</text>
</comment>
<dbReference type="GO" id="GO:0005789">
    <property type="term" value="C:endoplasmic reticulum membrane"/>
    <property type="evidence" value="ECO:0007669"/>
    <property type="project" value="TreeGrafter"/>
</dbReference>
<dbReference type="PANTHER" id="PTHR11102:SF147">
    <property type="entry name" value="SEL1L ADAPTOR SUBUNIT OF ERAD E3 UBIQUITIN LIGASE"/>
    <property type="match status" value="1"/>
</dbReference>
<dbReference type="PROSITE" id="PS01360">
    <property type="entry name" value="ZF_MYND_1"/>
    <property type="match status" value="1"/>
</dbReference>
<reference evidence="8 9" key="1">
    <citation type="journal article" date="2012" name="Genome Biol.">
        <title>Genome and low-iron response of an oceanic diatom adapted to chronic iron limitation.</title>
        <authorList>
            <person name="Lommer M."/>
            <person name="Specht M."/>
            <person name="Roy A.S."/>
            <person name="Kraemer L."/>
            <person name="Andreson R."/>
            <person name="Gutowska M.A."/>
            <person name="Wolf J."/>
            <person name="Bergner S.V."/>
            <person name="Schilhabel M.B."/>
            <person name="Klostermeier U.C."/>
            <person name="Beiko R.G."/>
            <person name="Rosenstiel P."/>
            <person name="Hippler M."/>
            <person name="Laroche J."/>
        </authorList>
    </citation>
    <scope>NUCLEOTIDE SEQUENCE [LARGE SCALE GENOMIC DNA]</scope>
    <source>
        <strain evidence="8 9">CCMP1005</strain>
    </source>
</reference>
<dbReference type="GO" id="GO:0036503">
    <property type="term" value="P:ERAD pathway"/>
    <property type="evidence" value="ECO:0007669"/>
    <property type="project" value="TreeGrafter"/>
</dbReference>